<dbReference type="Proteomes" id="UP000596276">
    <property type="component" value="Chromosome 1"/>
</dbReference>
<dbReference type="AlphaFoldDB" id="A0A7U2QXE2"/>
<evidence type="ECO:0000256" key="1">
    <source>
        <dbReference type="SAM" id="SignalP"/>
    </source>
</evidence>
<name>A0A7U2QXE2_ASPFN</name>
<keyword evidence="1" id="KW-0732">Signal</keyword>
<reference evidence="3" key="1">
    <citation type="journal article" date="2021" name="G3 (Bethesda)">
        <title>Chromosome assembled and annotated genome sequence of Aspergillus flavus NRRL 3357.</title>
        <authorList>
            <person name="Skerker J.M."/>
            <person name="Pianalto K.M."/>
            <person name="Mondo S.J."/>
            <person name="Yang K."/>
            <person name="Arkin A.P."/>
            <person name="Keller N.P."/>
            <person name="Grigoriev I.V."/>
            <person name="Louise Glass N.L."/>
        </authorList>
    </citation>
    <scope>NUCLEOTIDE SEQUENCE [LARGE SCALE GENOMIC DNA]</scope>
    <source>
        <strain evidence="3">ATCC 200026 / FGSC A1120 / IAM 13836 / NRRL 3357 / JCM 12722 / SRRC 167</strain>
    </source>
</reference>
<protein>
    <submittedName>
        <fullName evidence="2">Uncharacterized protein</fullName>
    </submittedName>
</protein>
<keyword evidence="3" id="KW-1185">Reference proteome</keyword>
<proteinExistence type="predicted"/>
<organism evidence="2 3">
    <name type="scientific">Aspergillus flavus (strain ATCC 200026 / FGSC A1120 / IAM 13836 / NRRL 3357 / JCM 12722 / SRRC 167)</name>
    <dbReference type="NCBI Taxonomy" id="332952"/>
    <lineage>
        <taxon>Eukaryota</taxon>
        <taxon>Fungi</taxon>
        <taxon>Dikarya</taxon>
        <taxon>Ascomycota</taxon>
        <taxon>Pezizomycotina</taxon>
        <taxon>Eurotiomycetes</taxon>
        <taxon>Eurotiomycetidae</taxon>
        <taxon>Eurotiales</taxon>
        <taxon>Aspergillaceae</taxon>
        <taxon>Aspergillus</taxon>
        <taxon>Aspergillus subgen. Circumdati</taxon>
    </lineage>
</organism>
<sequence>MKMGKLASYFMPKGESMILLRFFLSLLCALFPNPHACLGAKQDYKPILARQPMPYTSGLLPGGPPVYLVNL</sequence>
<evidence type="ECO:0000313" key="2">
    <source>
        <dbReference type="EMBL" id="QRD88318.1"/>
    </source>
</evidence>
<accession>A0A7U2QXE2</accession>
<feature type="chain" id="PRO_5031454048" evidence="1">
    <location>
        <begin position="40"/>
        <end position="71"/>
    </location>
</feature>
<evidence type="ECO:0000313" key="3">
    <source>
        <dbReference type="Proteomes" id="UP000596276"/>
    </source>
</evidence>
<feature type="signal peptide" evidence="1">
    <location>
        <begin position="1"/>
        <end position="39"/>
    </location>
</feature>
<dbReference type="EMBL" id="CP044619">
    <property type="protein sequence ID" value="QRD88318.1"/>
    <property type="molecule type" value="Genomic_DNA"/>
</dbReference>
<dbReference type="VEuPathDB" id="FungiDB:F9C07_2279565"/>
<gene>
    <name evidence="2" type="ORF">F9C07_2279565</name>
</gene>